<keyword evidence="3" id="KW-0804">Transcription</keyword>
<dbReference type="InterPro" id="IPR032687">
    <property type="entry name" value="AraC-type_N"/>
</dbReference>
<dbReference type="Pfam" id="PF12625">
    <property type="entry name" value="Arabinose_bd"/>
    <property type="match status" value="1"/>
</dbReference>
<protein>
    <submittedName>
        <fullName evidence="5">AraC family transcriptional regulator</fullName>
    </submittedName>
</protein>
<evidence type="ECO:0000256" key="1">
    <source>
        <dbReference type="ARBA" id="ARBA00023015"/>
    </source>
</evidence>
<dbReference type="Gene3D" id="1.10.10.60">
    <property type="entry name" value="Homeodomain-like"/>
    <property type="match status" value="1"/>
</dbReference>
<accession>A0ABP7WZ13</accession>
<gene>
    <name evidence="5" type="ORF">GCM10022414_27380</name>
</gene>
<dbReference type="PANTHER" id="PTHR47894:SF1">
    <property type="entry name" value="HTH-TYPE TRANSCRIPTIONAL REGULATOR VQSM"/>
    <property type="match status" value="1"/>
</dbReference>
<organism evidence="5 6">
    <name type="scientific">Zhongshania borealis</name>
    <dbReference type="NCBI Taxonomy" id="889488"/>
    <lineage>
        <taxon>Bacteria</taxon>
        <taxon>Pseudomonadati</taxon>
        <taxon>Pseudomonadota</taxon>
        <taxon>Gammaproteobacteria</taxon>
        <taxon>Cellvibrionales</taxon>
        <taxon>Spongiibacteraceae</taxon>
        <taxon>Zhongshania</taxon>
    </lineage>
</organism>
<comment type="caution">
    <text evidence="5">The sequence shown here is derived from an EMBL/GenBank/DDBJ whole genome shotgun (WGS) entry which is preliminary data.</text>
</comment>
<reference evidence="6" key="1">
    <citation type="journal article" date="2019" name="Int. J. Syst. Evol. Microbiol.">
        <title>The Global Catalogue of Microorganisms (GCM) 10K type strain sequencing project: providing services to taxonomists for standard genome sequencing and annotation.</title>
        <authorList>
            <consortium name="The Broad Institute Genomics Platform"/>
            <consortium name="The Broad Institute Genome Sequencing Center for Infectious Disease"/>
            <person name="Wu L."/>
            <person name="Ma J."/>
        </authorList>
    </citation>
    <scope>NUCLEOTIDE SEQUENCE [LARGE SCALE GENOMIC DNA]</scope>
    <source>
        <strain evidence="6">JCM 17304</strain>
    </source>
</reference>
<name>A0ABP7WZ13_9GAMM</name>
<dbReference type="SMART" id="SM00342">
    <property type="entry name" value="HTH_ARAC"/>
    <property type="match status" value="1"/>
</dbReference>
<dbReference type="PANTHER" id="PTHR47894">
    <property type="entry name" value="HTH-TYPE TRANSCRIPTIONAL REGULATOR GADX"/>
    <property type="match status" value="1"/>
</dbReference>
<dbReference type="Proteomes" id="UP001500392">
    <property type="component" value="Unassembled WGS sequence"/>
</dbReference>
<dbReference type="InterPro" id="IPR020449">
    <property type="entry name" value="Tscrpt_reg_AraC-type_HTH"/>
</dbReference>
<dbReference type="PRINTS" id="PR00032">
    <property type="entry name" value="HTHARAC"/>
</dbReference>
<evidence type="ECO:0000313" key="6">
    <source>
        <dbReference type="Proteomes" id="UP001500392"/>
    </source>
</evidence>
<evidence type="ECO:0000256" key="3">
    <source>
        <dbReference type="ARBA" id="ARBA00023163"/>
    </source>
</evidence>
<evidence type="ECO:0000259" key="4">
    <source>
        <dbReference type="PROSITE" id="PS01124"/>
    </source>
</evidence>
<proteinExistence type="predicted"/>
<sequence length="339" mass="37718">MSQTRAGAVPAAFTLLLHEYLQFRGQDSEAVLAAARPKAGADDNDRVDVLDWEKQLINAARALSEPYLALQLGSLISARHLGLVGHLLLACENFDGVLNRLVQYQRLIFDAIPMTRHDAADMVEMIWDISEFRTGPLVGEVGFAAMVQFCRGVTEGDENPHSIDFAHPAPADVKPYEDFFKCPVNFGCPAPIIRVHRELLAMQLKRTDVALLQVLEPHVQQLLVSLPGSNDVVTKLREILATQLRNGEPDIKNVSRELQCTVRTLQRKLTDAGTNFRSEANLVRNELAKSYLADSRLQITEVAMLLGYSEHSAFSRAFRKMNGLTPKQLQLQAQRAAKP</sequence>
<feature type="domain" description="HTH araC/xylS-type" evidence="4">
    <location>
        <begin position="234"/>
        <end position="332"/>
    </location>
</feature>
<keyword evidence="1" id="KW-0805">Transcription regulation</keyword>
<dbReference type="SUPFAM" id="SSF46689">
    <property type="entry name" value="Homeodomain-like"/>
    <property type="match status" value="1"/>
</dbReference>
<dbReference type="EMBL" id="BAABDM010000005">
    <property type="protein sequence ID" value="GAA4100403.1"/>
    <property type="molecule type" value="Genomic_DNA"/>
</dbReference>
<dbReference type="PROSITE" id="PS01124">
    <property type="entry name" value="HTH_ARAC_FAMILY_2"/>
    <property type="match status" value="1"/>
</dbReference>
<dbReference type="RefSeq" id="WP_344936983.1">
    <property type="nucleotide sequence ID" value="NZ_BAABDM010000005.1"/>
</dbReference>
<dbReference type="InterPro" id="IPR009057">
    <property type="entry name" value="Homeodomain-like_sf"/>
</dbReference>
<evidence type="ECO:0000256" key="2">
    <source>
        <dbReference type="ARBA" id="ARBA00023125"/>
    </source>
</evidence>
<keyword evidence="6" id="KW-1185">Reference proteome</keyword>
<dbReference type="Pfam" id="PF12833">
    <property type="entry name" value="HTH_18"/>
    <property type="match status" value="1"/>
</dbReference>
<evidence type="ECO:0000313" key="5">
    <source>
        <dbReference type="EMBL" id="GAA4100403.1"/>
    </source>
</evidence>
<dbReference type="InterPro" id="IPR018060">
    <property type="entry name" value="HTH_AraC"/>
</dbReference>
<keyword evidence="2" id="KW-0238">DNA-binding</keyword>